<dbReference type="AlphaFoldDB" id="A0A843UJE7"/>
<name>A0A843UJE7_COLES</name>
<accession>A0A843UJE7</accession>
<reference evidence="2" key="1">
    <citation type="submission" date="2017-07" db="EMBL/GenBank/DDBJ databases">
        <title>Taro Niue Genome Assembly and Annotation.</title>
        <authorList>
            <person name="Atibalentja N."/>
            <person name="Keating K."/>
            <person name="Fields C.J."/>
        </authorList>
    </citation>
    <scope>NUCLEOTIDE SEQUENCE</scope>
    <source>
        <strain evidence="2">Niue_2</strain>
        <tissue evidence="2">Leaf</tissue>
    </source>
</reference>
<dbReference type="EMBL" id="NMUH01000600">
    <property type="protein sequence ID" value="MQL81980.1"/>
    <property type="molecule type" value="Genomic_DNA"/>
</dbReference>
<dbReference type="OrthoDB" id="1750196at2759"/>
<gene>
    <name evidence="2" type="ORF">Taro_014447</name>
</gene>
<organism evidence="2 3">
    <name type="scientific">Colocasia esculenta</name>
    <name type="common">Wild taro</name>
    <name type="synonym">Arum esculentum</name>
    <dbReference type="NCBI Taxonomy" id="4460"/>
    <lineage>
        <taxon>Eukaryota</taxon>
        <taxon>Viridiplantae</taxon>
        <taxon>Streptophyta</taxon>
        <taxon>Embryophyta</taxon>
        <taxon>Tracheophyta</taxon>
        <taxon>Spermatophyta</taxon>
        <taxon>Magnoliopsida</taxon>
        <taxon>Liliopsida</taxon>
        <taxon>Araceae</taxon>
        <taxon>Aroideae</taxon>
        <taxon>Colocasieae</taxon>
        <taxon>Colocasia</taxon>
    </lineage>
</organism>
<protein>
    <submittedName>
        <fullName evidence="2">Uncharacterized protein</fullName>
    </submittedName>
</protein>
<dbReference type="Proteomes" id="UP000652761">
    <property type="component" value="Unassembled WGS sequence"/>
</dbReference>
<feature type="compositionally biased region" description="Polar residues" evidence="1">
    <location>
        <begin position="68"/>
        <end position="84"/>
    </location>
</feature>
<sequence>MTQALRRSPAEPRTQLRAKEDSHCKLLNPSLGVRSFIFLTRIGARREECNCSELNLLRRPTGGRIEENPQSQLPRSLGEGTQASSDEELLAPGRLEGRKKVQPLFSRTAENAANKGVATGIMRPGGALQHQNHRGGETLIKARFIQQYQDWAGPKYSMADLVAEQMKPDEEFTTYADRWAQSAHRTCACECEKGSRPVLNATTLGVVFTLPLFGGLHLHGFHMSHAGKSADVGLGKATTHEVAFRSRWRCTSRSQPLDIFKKFRPNRASISFARPGGDAVELPRAIRTSGGVFGTLSPWGRRVERRRCRALNSFHALGEVGLRVCGYETESGSLVVVLPIEVCPSVGTVLVVVVSMVVPRGGRYLYPEWVPVSRGTLSTDLSGVVVELCSMEVVFPVTLTFEVSVLVPSDSRYLYPMGVGFVL</sequence>
<evidence type="ECO:0000313" key="3">
    <source>
        <dbReference type="Proteomes" id="UP000652761"/>
    </source>
</evidence>
<evidence type="ECO:0000313" key="2">
    <source>
        <dbReference type="EMBL" id="MQL81980.1"/>
    </source>
</evidence>
<feature type="region of interest" description="Disordered" evidence="1">
    <location>
        <begin position="61"/>
        <end position="95"/>
    </location>
</feature>
<proteinExistence type="predicted"/>
<comment type="caution">
    <text evidence="2">The sequence shown here is derived from an EMBL/GenBank/DDBJ whole genome shotgun (WGS) entry which is preliminary data.</text>
</comment>
<evidence type="ECO:0000256" key="1">
    <source>
        <dbReference type="SAM" id="MobiDB-lite"/>
    </source>
</evidence>
<keyword evidence="3" id="KW-1185">Reference proteome</keyword>